<protein>
    <submittedName>
        <fullName evidence="1">35519_t:CDS:1</fullName>
    </submittedName>
</protein>
<sequence>MIKDSVIDYKEAKDNLNLDEYNSNTSDKETTNNKEIELKAILEK</sequence>
<comment type="caution">
    <text evidence="1">The sequence shown here is derived from an EMBL/GenBank/DDBJ whole genome shotgun (WGS) entry which is preliminary data.</text>
</comment>
<dbReference type="Proteomes" id="UP000789901">
    <property type="component" value="Unassembled WGS sequence"/>
</dbReference>
<evidence type="ECO:0000313" key="1">
    <source>
        <dbReference type="EMBL" id="CAG8742681.1"/>
    </source>
</evidence>
<accession>A0ABN7V861</accession>
<evidence type="ECO:0000313" key="2">
    <source>
        <dbReference type="Proteomes" id="UP000789901"/>
    </source>
</evidence>
<organism evidence="1 2">
    <name type="scientific">Gigaspora margarita</name>
    <dbReference type="NCBI Taxonomy" id="4874"/>
    <lineage>
        <taxon>Eukaryota</taxon>
        <taxon>Fungi</taxon>
        <taxon>Fungi incertae sedis</taxon>
        <taxon>Mucoromycota</taxon>
        <taxon>Glomeromycotina</taxon>
        <taxon>Glomeromycetes</taxon>
        <taxon>Diversisporales</taxon>
        <taxon>Gigasporaceae</taxon>
        <taxon>Gigaspora</taxon>
    </lineage>
</organism>
<proteinExistence type="predicted"/>
<gene>
    <name evidence="1" type="ORF">GMARGA_LOCUS15554</name>
</gene>
<name>A0ABN7V861_GIGMA</name>
<keyword evidence="2" id="KW-1185">Reference proteome</keyword>
<dbReference type="EMBL" id="CAJVQB010010765">
    <property type="protein sequence ID" value="CAG8742681.1"/>
    <property type="molecule type" value="Genomic_DNA"/>
</dbReference>
<reference evidence="1 2" key="1">
    <citation type="submission" date="2021-06" db="EMBL/GenBank/DDBJ databases">
        <authorList>
            <person name="Kallberg Y."/>
            <person name="Tangrot J."/>
            <person name="Rosling A."/>
        </authorList>
    </citation>
    <scope>NUCLEOTIDE SEQUENCE [LARGE SCALE GENOMIC DNA]</scope>
    <source>
        <strain evidence="1 2">120-4 pot B 10/14</strain>
    </source>
</reference>
<feature type="non-terminal residue" evidence="1">
    <location>
        <position position="44"/>
    </location>
</feature>